<gene>
    <name evidence="2" type="ORF">QR680_003085</name>
</gene>
<dbReference type="AlphaFoldDB" id="A0AA39H693"/>
<keyword evidence="3" id="KW-1185">Reference proteome</keyword>
<comment type="caution">
    <text evidence="2">The sequence shown here is derived from an EMBL/GenBank/DDBJ whole genome shotgun (WGS) entry which is preliminary data.</text>
</comment>
<feature type="region of interest" description="Disordered" evidence="1">
    <location>
        <begin position="55"/>
        <end position="191"/>
    </location>
</feature>
<dbReference type="EMBL" id="JAUCMV010000005">
    <property type="protein sequence ID" value="KAK0399509.1"/>
    <property type="molecule type" value="Genomic_DNA"/>
</dbReference>
<organism evidence="2 3">
    <name type="scientific">Steinernema hermaphroditum</name>
    <dbReference type="NCBI Taxonomy" id="289476"/>
    <lineage>
        <taxon>Eukaryota</taxon>
        <taxon>Metazoa</taxon>
        <taxon>Ecdysozoa</taxon>
        <taxon>Nematoda</taxon>
        <taxon>Chromadorea</taxon>
        <taxon>Rhabditida</taxon>
        <taxon>Tylenchina</taxon>
        <taxon>Panagrolaimomorpha</taxon>
        <taxon>Strongyloidoidea</taxon>
        <taxon>Steinernematidae</taxon>
        <taxon>Steinernema</taxon>
    </lineage>
</organism>
<feature type="compositionally biased region" description="Basic and acidic residues" evidence="1">
    <location>
        <begin position="93"/>
        <end position="105"/>
    </location>
</feature>
<evidence type="ECO:0000313" key="3">
    <source>
        <dbReference type="Proteomes" id="UP001175271"/>
    </source>
</evidence>
<evidence type="ECO:0000313" key="2">
    <source>
        <dbReference type="EMBL" id="KAK0399509.1"/>
    </source>
</evidence>
<dbReference type="Proteomes" id="UP001175271">
    <property type="component" value="Unassembled WGS sequence"/>
</dbReference>
<feature type="compositionally biased region" description="Acidic residues" evidence="1">
    <location>
        <begin position="118"/>
        <end position="134"/>
    </location>
</feature>
<evidence type="ECO:0000256" key="1">
    <source>
        <dbReference type="SAM" id="MobiDB-lite"/>
    </source>
</evidence>
<reference evidence="2" key="1">
    <citation type="submission" date="2023-06" db="EMBL/GenBank/DDBJ databases">
        <title>Genomic analysis of the entomopathogenic nematode Steinernema hermaphroditum.</title>
        <authorList>
            <person name="Schwarz E.M."/>
            <person name="Heppert J.K."/>
            <person name="Baniya A."/>
            <person name="Schwartz H.T."/>
            <person name="Tan C.-H."/>
            <person name="Antoshechkin I."/>
            <person name="Sternberg P.W."/>
            <person name="Goodrich-Blair H."/>
            <person name="Dillman A.R."/>
        </authorList>
    </citation>
    <scope>NUCLEOTIDE SEQUENCE</scope>
    <source>
        <strain evidence="2">PS9179</strain>
        <tissue evidence="2">Whole animal</tissue>
    </source>
</reference>
<proteinExistence type="predicted"/>
<protein>
    <submittedName>
        <fullName evidence="2">Uncharacterized protein</fullName>
    </submittedName>
</protein>
<feature type="compositionally biased region" description="Basic and acidic residues" evidence="1">
    <location>
        <begin position="135"/>
        <end position="152"/>
    </location>
</feature>
<accession>A0AA39H693</accession>
<sequence>MTTSASTRYPCGSQRGDGKLRCAAAAAAAAVSHHRYADAARYALSVTGEMAARQNNYEDEVIPPDPTVAEGGSSVSQVEISAPAADADDTEVEDPRHTRPSDPNHAELSGQENIPLEDLIEDISSDEDEFFEYQEELRDPRPRVQAIQREDPRSEDEEDVRYGPNYRNGILAVRRMPADSTRPGMGTVARN</sequence>
<name>A0AA39H693_9BILA</name>